<dbReference type="STRING" id="279058.LT85_3103"/>
<dbReference type="Pfam" id="PF04392">
    <property type="entry name" value="ABC_sub_bind"/>
    <property type="match status" value="1"/>
</dbReference>
<accession>A0A0A1FCR9</accession>
<dbReference type="KEGG" id="care:LT85_3103"/>
<dbReference type="InterPro" id="IPR007487">
    <property type="entry name" value="ABC_transpt-TYRBP-like"/>
</dbReference>
<organism evidence="1 2">
    <name type="scientific">Collimonas arenae</name>
    <dbReference type="NCBI Taxonomy" id="279058"/>
    <lineage>
        <taxon>Bacteria</taxon>
        <taxon>Pseudomonadati</taxon>
        <taxon>Pseudomonadota</taxon>
        <taxon>Betaproteobacteria</taxon>
        <taxon>Burkholderiales</taxon>
        <taxon>Oxalobacteraceae</taxon>
        <taxon>Collimonas</taxon>
    </lineage>
</organism>
<dbReference type="PANTHER" id="PTHR35271">
    <property type="entry name" value="ABC TRANSPORTER, SUBSTRATE-BINDING LIPOPROTEIN-RELATED"/>
    <property type="match status" value="1"/>
</dbReference>
<dbReference type="InterPro" id="IPR028082">
    <property type="entry name" value="Peripla_BP_I"/>
</dbReference>
<dbReference type="Gene3D" id="3.40.50.2300">
    <property type="match status" value="1"/>
</dbReference>
<dbReference type="Proteomes" id="UP000030302">
    <property type="component" value="Chromosome"/>
</dbReference>
<gene>
    <name evidence="1" type="ORF">LT85_3103</name>
</gene>
<evidence type="ECO:0000313" key="2">
    <source>
        <dbReference type="Proteomes" id="UP000030302"/>
    </source>
</evidence>
<proteinExistence type="predicted"/>
<dbReference type="PANTHER" id="PTHR35271:SF1">
    <property type="entry name" value="ABC TRANSPORTER, SUBSTRATE-BINDING LIPOPROTEIN"/>
    <property type="match status" value="1"/>
</dbReference>
<dbReference type="SUPFAM" id="SSF53822">
    <property type="entry name" value="Periplasmic binding protein-like I"/>
    <property type="match status" value="1"/>
</dbReference>
<name>A0A0A1FCR9_9BURK</name>
<dbReference type="HOGENOM" id="CLU_852398_0_0_4"/>
<dbReference type="AlphaFoldDB" id="A0A0A1FCR9"/>
<keyword evidence="2" id="KW-1185">Reference proteome</keyword>
<evidence type="ECO:0000313" key="1">
    <source>
        <dbReference type="EMBL" id="AIY42261.1"/>
    </source>
</evidence>
<reference evidence="2" key="1">
    <citation type="journal article" date="2014" name="Soil Biol. Biochem.">
        <title>Structure and function of bacterial communities in ageing soils: Insights from the Mendocino ecological staircase.</title>
        <authorList>
            <person name="Uroz S."/>
            <person name="Tech J.J."/>
            <person name="Sawaya N.A."/>
            <person name="Frey-Klett P."/>
            <person name="Leveau J.H.J."/>
        </authorList>
    </citation>
    <scope>NUCLEOTIDE SEQUENCE [LARGE SCALE GENOMIC DNA]</scope>
    <source>
        <strain evidence="2">Cal35</strain>
    </source>
</reference>
<dbReference type="EMBL" id="CP009962">
    <property type="protein sequence ID" value="AIY42261.1"/>
    <property type="molecule type" value="Genomic_DNA"/>
</dbReference>
<sequence>MNVLRLEHNTLVLAASETMAKRLEIQEGKGQIAVLYPDIGEPYRSIFAKIIEGIQERARTQVNTYPIGSNNNMVELSAQLKRLGTKVVIALGRQGLKAASGLESDTVVVVGGVLSIPETESRNLTGISLTPDPALLFALLKKLLPGTKRVTVIYDPQHNEWLLKIAREAAKAQGLELVAHEAHDLASAARLYDAAFASADSRVDAIWLPQDATTVDEDTIMPLVLKDSWSRGVPVFSSSFLHVKKGALFALYPDNLGLGHDLASSALGVIAGETRKRGVLPLREVLTAVNLRTASHIGLDIDYQLQRSFDFVFPEP</sequence>
<protein>
    <submittedName>
        <fullName evidence="1">ABC transporter substrate-binding protein</fullName>
    </submittedName>
</protein>